<feature type="repeat" description="WD" evidence="10">
    <location>
        <begin position="60"/>
        <end position="90"/>
    </location>
</feature>
<evidence type="ECO:0000256" key="4">
    <source>
        <dbReference type="ARBA" id="ARBA00022574"/>
    </source>
</evidence>
<evidence type="ECO:0000256" key="1">
    <source>
        <dbReference type="ARBA" id="ARBA00004245"/>
    </source>
</evidence>
<reference evidence="12" key="1">
    <citation type="journal article" date="2006" name="PLoS Biol.">
        <title>Macronuclear genome sequence of the ciliate Tetrahymena thermophila, a model eukaryote.</title>
        <authorList>
            <person name="Eisen J.A."/>
            <person name="Coyne R.S."/>
            <person name="Wu M."/>
            <person name="Wu D."/>
            <person name="Thiagarajan M."/>
            <person name="Wortman J.R."/>
            <person name="Badger J.H."/>
            <person name="Ren Q."/>
            <person name="Amedeo P."/>
            <person name="Jones K.M."/>
            <person name="Tallon L.J."/>
            <person name="Delcher A.L."/>
            <person name="Salzberg S.L."/>
            <person name="Silva J.C."/>
            <person name="Haas B.J."/>
            <person name="Majoros W.H."/>
            <person name="Farzad M."/>
            <person name="Carlton J.M."/>
            <person name="Smith R.K. Jr."/>
            <person name="Garg J."/>
            <person name="Pearlman R.E."/>
            <person name="Karrer K.M."/>
            <person name="Sun L."/>
            <person name="Manning G."/>
            <person name="Elde N.C."/>
            <person name="Turkewitz A.P."/>
            <person name="Asai D.J."/>
            <person name="Wilkes D.E."/>
            <person name="Wang Y."/>
            <person name="Cai H."/>
            <person name="Collins K."/>
            <person name="Stewart B.A."/>
            <person name="Lee S.R."/>
            <person name="Wilamowska K."/>
            <person name="Weinberg Z."/>
            <person name="Ruzzo W.L."/>
            <person name="Wloga D."/>
            <person name="Gaertig J."/>
            <person name="Frankel J."/>
            <person name="Tsao C.-C."/>
            <person name="Gorovsky M.A."/>
            <person name="Keeling P.J."/>
            <person name="Waller R.F."/>
            <person name="Patron N.J."/>
            <person name="Cherry J.M."/>
            <person name="Stover N.A."/>
            <person name="Krieger C.J."/>
            <person name="del Toro C."/>
            <person name="Ryder H.F."/>
            <person name="Williamson S.C."/>
            <person name="Barbeau R.A."/>
            <person name="Hamilton E.P."/>
            <person name="Orias E."/>
        </authorList>
    </citation>
    <scope>NUCLEOTIDE SEQUENCE [LARGE SCALE GENOMIC DNA]</scope>
    <source>
        <strain evidence="12">SB210</strain>
    </source>
</reference>
<dbReference type="PANTHER" id="PTHR10709">
    <property type="entry name" value="ACTIN-RELATED PROTEIN 2/3 COMPLEX SUBUNIT 1"/>
    <property type="match status" value="1"/>
</dbReference>
<dbReference type="OrthoDB" id="406844at2759"/>
<comment type="subcellular location">
    <subcellularLocation>
        <location evidence="1">Cytoplasm</location>
        <location evidence="1">Cytoskeleton</location>
    </subcellularLocation>
</comment>
<dbReference type="InterPro" id="IPR001680">
    <property type="entry name" value="WD40_rpt"/>
</dbReference>
<protein>
    <recommendedName>
        <fullName evidence="8">Arp2/3 complex 41 kDa subunit</fullName>
    </recommendedName>
    <alternativeName>
        <fullName evidence="9">p41-ARC</fullName>
    </alternativeName>
</protein>
<dbReference type="Pfam" id="PF00400">
    <property type="entry name" value="WD40"/>
    <property type="match status" value="2"/>
</dbReference>
<dbReference type="PROSITE" id="PS50294">
    <property type="entry name" value="WD_REPEATS_REGION"/>
    <property type="match status" value="1"/>
</dbReference>
<dbReference type="GO" id="GO:0051015">
    <property type="term" value="F:actin filament binding"/>
    <property type="evidence" value="ECO:0007669"/>
    <property type="project" value="TreeGrafter"/>
</dbReference>
<evidence type="ECO:0000256" key="10">
    <source>
        <dbReference type="PROSITE-ProRule" id="PRU00221"/>
    </source>
</evidence>
<evidence type="ECO:0000313" key="12">
    <source>
        <dbReference type="Proteomes" id="UP000009168"/>
    </source>
</evidence>
<keyword evidence="5" id="KW-0677">Repeat</keyword>
<dbReference type="AlphaFoldDB" id="Q22Y88"/>
<accession>Q22Y88</accession>
<proteinExistence type="inferred from homology"/>
<dbReference type="Gene3D" id="2.130.10.10">
    <property type="entry name" value="YVTN repeat-like/Quinoprotein amine dehydrogenase"/>
    <property type="match status" value="1"/>
</dbReference>
<dbReference type="GeneID" id="7845883"/>
<keyword evidence="4 10" id="KW-0853">WD repeat</keyword>
<dbReference type="PANTHER" id="PTHR10709:SF2">
    <property type="entry name" value="ACTIN-RELATED PROTEIN 2_3 COMPLEX SUBUNIT"/>
    <property type="match status" value="1"/>
</dbReference>
<evidence type="ECO:0000313" key="11">
    <source>
        <dbReference type="EMBL" id="EAR90136.1"/>
    </source>
</evidence>
<dbReference type="InParanoid" id="Q22Y88"/>
<dbReference type="eggNOG" id="KOG1523">
    <property type="taxonomic scope" value="Eukaryota"/>
</dbReference>
<evidence type="ECO:0000256" key="3">
    <source>
        <dbReference type="ARBA" id="ARBA00022490"/>
    </source>
</evidence>
<evidence type="ECO:0000256" key="8">
    <source>
        <dbReference type="ARBA" id="ARBA00041244"/>
    </source>
</evidence>
<evidence type="ECO:0000256" key="6">
    <source>
        <dbReference type="ARBA" id="ARBA00023203"/>
    </source>
</evidence>
<evidence type="ECO:0000256" key="5">
    <source>
        <dbReference type="ARBA" id="ARBA00022737"/>
    </source>
</evidence>
<dbReference type="OMA" id="YVWEPSP"/>
<name>Q22Y88_TETTS</name>
<dbReference type="RefSeq" id="XP_001010381.1">
    <property type="nucleotide sequence ID" value="XM_001010381.1"/>
</dbReference>
<dbReference type="SMART" id="SM00320">
    <property type="entry name" value="WD40"/>
    <property type="match status" value="5"/>
</dbReference>
<gene>
    <name evidence="11" type="ORF">TTHERM_00354830</name>
</gene>
<dbReference type="GO" id="GO:0005885">
    <property type="term" value="C:Arp2/3 protein complex"/>
    <property type="evidence" value="ECO:0007669"/>
    <property type="project" value="InterPro"/>
</dbReference>
<dbReference type="InterPro" id="IPR036322">
    <property type="entry name" value="WD40_repeat_dom_sf"/>
</dbReference>
<keyword evidence="7" id="KW-0206">Cytoskeleton</keyword>
<organism evidence="11 12">
    <name type="scientific">Tetrahymena thermophila (strain SB210)</name>
    <dbReference type="NCBI Taxonomy" id="312017"/>
    <lineage>
        <taxon>Eukaryota</taxon>
        <taxon>Sar</taxon>
        <taxon>Alveolata</taxon>
        <taxon>Ciliophora</taxon>
        <taxon>Intramacronucleata</taxon>
        <taxon>Oligohymenophorea</taxon>
        <taxon>Hymenostomatida</taxon>
        <taxon>Tetrahymenina</taxon>
        <taxon>Tetrahymenidae</taxon>
        <taxon>Tetrahymena</taxon>
    </lineage>
</organism>
<keyword evidence="12" id="KW-1185">Reference proteome</keyword>
<dbReference type="PROSITE" id="PS50082">
    <property type="entry name" value="WD_REPEATS_2"/>
    <property type="match status" value="1"/>
</dbReference>
<sequence>MQELPAVDKIFKEEGVVCHTFSPDGTLCAVSLKKSHVIEIYSLKKDSFRQINTWQYKTQLKEHTQTISGLSFSINNQLLSASHDKSILVWTQDKNGNWTKQSVICENKLGCIKCVWSPNGKKFAVGCGDHKAYVGYYDTKNNWWSTMAIKGPKGSISALAFHPSSKAIAIGSMDFTVRLITLNLEKNYQSHIEDMVQQKNSQADIEQYKQLYIDQLNQEDPQYKGKFTLFDTYYESSIEISQNLTGGWIDSLAFSPNGQLLTFSVHNSSIFNIAITPEGKPTFNETPLHLKGLPVSCMLYKDDNTLIAGTYDGSVLQIESSASGIKLIKTIEASSDQTAFKVAQNRVGLAAQNMFRNSQQPVATSKFGHSNPIICLQHYPAEKNVISSNDINGQIFFWNV</sequence>
<evidence type="ECO:0000256" key="2">
    <source>
        <dbReference type="ARBA" id="ARBA00006260"/>
    </source>
</evidence>
<keyword evidence="3" id="KW-0963">Cytoplasm</keyword>
<dbReference type="InterPro" id="IPR015943">
    <property type="entry name" value="WD40/YVTN_repeat-like_dom_sf"/>
</dbReference>
<dbReference type="EMBL" id="GG662749">
    <property type="protein sequence ID" value="EAR90136.1"/>
    <property type="molecule type" value="Genomic_DNA"/>
</dbReference>
<evidence type="ECO:0000256" key="7">
    <source>
        <dbReference type="ARBA" id="ARBA00023212"/>
    </source>
</evidence>
<dbReference type="GO" id="GO:0034314">
    <property type="term" value="P:Arp2/3 complex-mediated actin nucleation"/>
    <property type="evidence" value="ECO:0007669"/>
    <property type="project" value="InterPro"/>
</dbReference>
<evidence type="ECO:0000256" key="9">
    <source>
        <dbReference type="ARBA" id="ARBA00041789"/>
    </source>
</evidence>
<dbReference type="Proteomes" id="UP000009168">
    <property type="component" value="Unassembled WGS sequence"/>
</dbReference>
<keyword evidence="6" id="KW-0009">Actin-binding</keyword>
<dbReference type="STRING" id="312017.Q22Y88"/>
<comment type="similarity">
    <text evidence="2">Belongs to the WD repeat ARPC1 family.</text>
</comment>
<dbReference type="InterPro" id="IPR017383">
    <property type="entry name" value="ARPC1"/>
</dbReference>
<dbReference type="SUPFAM" id="SSF50978">
    <property type="entry name" value="WD40 repeat-like"/>
    <property type="match status" value="1"/>
</dbReference>
<dbReference type="KEGG" id="tet:TTHERM_00354830"/>
<dbReference type="HOGENOM" id="CLU_034396_1_0_1"/>